<dbReference type="SUPFAM" id="SSF48371">
    <property type="entry name" value="ARM repeat"/>
    <property type="match status" value="1"/>
</dbReference>
<evidence type="ECO:0000256" key="1">
    <source>
        <dbReference type="ARBA" id="ARBA00004123"/>
    </source>
</evidence>
<evidence type="ECO:0000259" key="9">
    <source>
        <dbReference type="SMART" id="SM00543"/>
    </source>
</evidence>
<comment type="subcellular location">
    <subcellularLocation>
        <location evidence="2">Cytoplasm</location>
    </subcellularLocation>
    <subcellularLocation>
        <location evidence="1">Nucleus</location>
    </subcellularLocation>
</comment>
<keyword evidence="5" id="KW-0539">Nucleus</keyword>
<gene>
    <name evidence="10" type="ORF">CVLEPA_LOCUS15846</name>
</gene>
<dbReference type="InterPro" id="IPR003890">
    <property type="entry name" value="MIF4G-like_typ-3"/>
</dbReference>
<feature type="domain" description="MIF4G" evidence="9">
    <location>
        <begin position="2"/>
        <end position="213"/>
    </location>
</feature>
<keyword evidence="4" id="KW-0810">Translation regulation</keyword>
<proteinExistence type="inferred from homology"/>
<evidence type="ECO:0000256" key="7">
    <source>
        <dbReference type="ARBA" id="ARBA00038204"/>
    </source>
</evidence>
<dbReference type="EMBL" id="CAWYQH010000098">
    <property type="protein sequence ID" value="CAK8684723.1"/>
    <property type="molecule type" value="Genomic_DNA"/>
</dbReference>
<comment type="subunit">
    <text evidence="8">Interacts with eif4g1, eif4g2 and slbp; probably tethered by SLBP to the 3'-end of mRNAs ending with the histone stem-loop, it also interacts with eif4g1 which is bound to their 5'-end.</text>
</comment>
<dbReference type="InterPro" id="IPR016024">
    <property type="entry name" value="ARM-type_fold"/>
</dbReference>
<comment type="caution">
    <text evidence="10">The sequence shown here is derived from an EMBL/GenBank/DDBJ whole genome shotgun (WGS) entry which is preliminary data.</text>
</comment>
<evidence type="ECO:0000256" key="8">
    <source>
        <dbReference type="ARBA" id="ARBA00038641"/>
    </source>
</evidence>
<evidence type="ECO:0000256" key="5">
    <source>
        <dbReference type="ARBA" id="ARBA00023242"/>
    </source>
</evidence>
<comment type="function">
    <text evidence="6">Functions in replication-dependent translation of histone mRNAs which differ from other eukaryotic mRNAs in that they do not end with a poly-A tail but a stem-loop. May participate in circularizing those mRNAs specifically enhancing their translation.</text>
</comment>
<dbReference type="Pfam" id="PF02854">
    <property type="entry name" value="MIF4G"/>
    <property type="match status" value="1"/>
</dbReference>
<dbReference type="SMART" id="SM00543">
    <property type="entry name" value="MIF4G"/>
    <property type="match status" value="1"/>
</dbReference>
<evidence type="ECO:0000313" key="10">
    <source>
        <dbReference type="EMBL" id="CAK8684723.1"/>
    </source>
</evidence>
<keyword evidence="11" id="KW-1185">Reference proteome</keyword>
<name>A0ABP0G1F9_CLALP</name>
<evidence type="ECO:0000313" key="11">
    <source>
        <dbReference type="Proteomes" id="UP001642483"/>
    </source>
</evidence>
<dbReference type="PANTHER" id="PTHR23254:SF17">
    <property type="entry name" value="MIF4G DOMAIN-CONTAINING PROTEIN"/>
    <property type="match status" value="1"/>
</dbReference>
<evidence type="ECO:0000256" key="2">
    <source>
        <dbReference type="ARBA" id="ARBA00004496"/>
    </source>
</evidence>
<dbReference type="InterPro" id="IPR051367">
    <property type="entry name" value="mRNA_TranslReg/HistoneTransl"/>
</dbReference>
<protein>
    <recommendedName>
        <fullName evidence="9">MIF4G domain-containing protein</fullName>
    </recommendedName>
</protein>
<accession>A0ABP0G1F9</accession>
<reference evidence="10 11" key="1">
    <citation type="submission" date="2024-02" db="EMBL/GenBank/DDBJ databases">
        <authorList>
            <person name="Daric V."/>
            <person name="Darras S."/>
        </authorList>
    </citation>
    <scope>NUCLEOTIDE SEQUENCE [LARGE SCALE GENOMIC DNA]</scope>
</reference>
<dbReference type="Gene3D" id="1.25.40.180">
    <property type="match status" value="1"/>
</dbReference>
<evidence type="ECO:0000256" key="3">
    <source>
        <dbReference type="ARBA" id="ARBA00022490"/>
    </source>
</evidence>
<sequence length="231" mass="26264">MAPQGRGCLDDISKLDFGEDQKLLILKAIDKPSAIEIEKWKKVVDILTSKAVSNPKNGRIAAKICDGIAKSEISQLPEGDEKYFRKLLLTSLQQEYKKHQKQDYTNHKSWIGFVNFLCGIFDILHVNNMPLMALIVPVYEVLGVLTDAQFIKDESAIQCLVVQLQFIGEELDRLNKAKMDKLIEKLREVLLSPTTTQLSSLMLLEILELRSGNWKLSPAAYKYYYEEDAKA</sequence>
<keyword evidence="3" id="KW-0963">Cytoplasm</keyword>
<dbReference type="Proteomes" id="UP001642483">
    <property type="component" value="Unassembled WGS sequence"/>
</dbReference>
<comment type="similarity">
    <text evidence="7">Belongs to the MIF4GD family.</text>
</comment>
<dbReference type="PANTHER" id="PTHR23254">
    <property type="entry name" value="EIF4G DOMAIN PROTEIN"/>
    <property type="match status" value="1"/>
</dbReference>
<evidence type="ECO:0000256" key="4">
    <source>
        <dbReference type="ARBA" id="ARBA00022845"/>
    </source>
</evidence>
<evidence type="ECO:0000256" key="6">
    <source>
        <dbReference type="ARBA" id="ARBA00037643"/>
    </source>
</evidence>
<organism evidence="10 11">
    <name type="scientific">Clavelina lepadiformis</name>
    <name type="common">Light-bulb sea squirt</name>
    <name type="synonym">Ascidia lepadiformis</name>
    <dbReference type="NCBI Taxonomy" id="159417"/>
    <lineage>
        <taxon>Eukaryota</taxon>
        <taxon>Metazoa</taxon>
        <taxon>Chordata</taxon>
        <taxon>Tunicata</taxon>
        <taxon>Ascidiacea</taxon>
        <taxon>Aplousobranchia</taxon>
        <taxon>Clavelinidae</taxon>
        <taxon>Clavelina</taxon>
    </lineage>
</organism>